<name>A0A0D1JS11_9MYCO</name>
<accession>A0A0D1JS11</accession>
<comment type="caution">
    <text evidence="1">The sequence shown here is derived from an EMBL/GenBank/DDBJ whole genome shotgun (WGS) entry which is preliminary data.</text>
</comment>
<dbReference type="AlphaFoldDB" id="A0A0D1JS11"/>
<proteinExistence type="predicted"/>
<protein>
    <recommendedName>
        <fullName evidence="3">Winged helix DNA-binding domain-containing protein</fullName>
    </recommendedName>
</protein>
<keyword evidence="2" id="KW-1185">Reference proteome</keyword>
<dbReference type="OrthoDB" id="9148135at2"/>
<gene>
    <name evidence="1" type="ORF">TL10_19245</name>
</gene>
<reference evidence="1 2" key="1">
    <citation type="submission" date="2015-01" db="EMBL/GenBank/DDBJ databases">
        <title>Genome sequence of Mycobacterium llatzerense and Mycobacterium immunogenum recovered from brain abscess.</title>
        <authorList>
            <person name="Greninger A.L."/>
            <person name="Langelier C."/>
            <person name="Cunningham G."/>
            <person name="Chiu C.Y."/>
            <person name="Miller S."/>
        </authorList>
    </citation>
    <scope>NUCLEOTIDE SEQUENCE [LARGE SCALE GENOMIC DNA]</scope>
    <source>
        <strain evidence="1 2">CLUC14</strain>
    </source>
</reference>
<dbReference type="PANTHER" id="PTHR38479:SF2">
    <property type="entry name" value="WINGED HELIX DNA-BINDING DOMAIN-CONTAINING PROTEIN"/>
    <property type="match status" value="1"/>
</dbReference>
<dbReference type="STRING" id="280871.TL10_19245"/>
<dbReference type="PATRIC" id="fig|280871.6.peg.3984"/>
<evidence type="ECO:0008006" key="3">
    <source>
        <dbReference type="Google" id="ProtNLM"/>
    </source>
</evidence>
<sequence length="391" mass="42613">MRTFTVAERRNRLAQRHFLSGAASSHNEVTRSLVGLHGTDPATPYLSLWARLPGFTVTDLDSALYRDRQLVKHMAMRRTLWVVHTDDLPAVQAAASDRVAATERKRLIGDVEKSGIAADGEAWLERASAAVRGHLSSGAFANTATLRTTLPELAGDWDPAPGKTWGGSTPVAPRVLTVLSAQGHLLREPNDGTWTTSRPRWAAAAHWLPEPAAALPADDARAALLRAWLRTFGPATATDVKWWFGQTLTWAREGLRSIEAVEVGLEDCDDAGFVLPDDLDAAPPVPPWGALLPGLDPTVMGWQARSWYLGPHAGQLFDRSGNAGPTVWWDSRVVGAWGQDADGRVQLEYVDEVGASARKVLQRKASELTDWLDGVRVKPRFPSPLSQALSR</sequence>
<dbReference type="RefSeq" id="WP_043986868.1">
    <property type="nucleotide sequence ID" value="NZ_JXST01000028.1"/>
</dbReference>
<dbReference type="PANTHER" id="PTHR38479">
    <property type="entry name" value="LMO0824 PROTEIN"/>
    <property type="match status" value="1"/>
</dbReference>
<organism evidence="1 2">
    <name type="scientific">Mycolicibacterium llatzerense</name>
    <dbReference type="NCBI Taxonomy" id="280871"/>
    <lineage>
        <taxon>Bacteria</taxon>
        <taxon>Bacillati</taxon>
        <taxon>Actinomycetota</taxon>
        <taxon>Actinomycetes</taxon>
        <taxon>Mycobacteriales</taxon>
        <taxon>Mycobacteriaceae</taxon>
        <taxon>Mycolicibacterium</taxon>
    </lineage>
</organism>
<evidence type="ECO:0000313" key="2">
    <source>
        <dbReference type="Proteomes" id="UP000032221"/>
    </source>
</evidence>
<evidence type="ECO:0000313" key="1">
    <source>
        <dbReference type="EMBL" id="KIU15374.1"/>
    </source>
</evidence>
<dbReference type="InterPro" id="IPR009351">
    <property type="entry name" value="AlkZ-like"/>
</dbReference>
<dbReference type="Proteomes" id="UP000032221">
    <property type="component" value="Unassembled WGS sequence"/>
</dbReference>
<dbReference type="Pfam" id="PF06224">
    <property type="entry name" value="AlkZ-like"/>
    <property type="match status" value="1"/>
</dbReference>
<dbReference type="EMBL" id="JXST01000028">
    <property type="protein sequence ID" value="KIU15374.1"/>
    <property type="molecule type" value="Genomic_DNA"/>
</dbReference>